<dbReference type="PRINTS" id="PR00507">
    <property type="entry name" value="N12N6MTFRASE"/>
</dbReference>
<name>A0A1F6D6U8_HANXR</name>
<evidence type="ECO:0000256" key="1">
    <source>
        <dbReference type="ARBA" id="ARBA00006594"/>
    </source>
</evidence>
<dbReference type="InterPro" id="IPR038333">
    <property type="entry name" value="T1MK-like_N_sf"/>
</dbReference>
<organism evidence="10 11">
    <name type="scientific">Handelsmanbacteria sp. (strain RIFCSPLOWO2_12_FULL_64_10)</name>
    <dbReference type="NCBI Taxonomy" id="1817868"/>
    <lineage>
        <taxon>Bacteria</taxon>
        <taxon>Candidatus Handelsmaniibacteriota</taxon>
    </lineage>
</organism>
<dbReference type="InterPro" id="IPR052916">
    <property type="entry name" value="Type-I_RE_MTase_Subunit"/>
</dbReference>
<dbReference type="SUPFAM" id="SSF53335">
    <property type="entry name" value="S-adenosyl-L-methionine-dependent methyltransferases"/>
    <property type="match status" value="1"/>
</dbReference>
<keyword evidence="4" id="KW-0808">Transferase</keyword>
<comment type="caution">
    <text evidence="10">The sequence shown here is derived from an EMBL/GenBank/DDBJ whole genome shotgun (WGS) entry which is preliminary data.</text>
</comment>
<dbReference type="PANTHER" id="PTHR42998">
    <property type="entry name" value="TYPE I RESTRICTION ENZYME HINDVIIP M PROTEIN-RELATED"/>
    <property type="match status" value="1"/>
</dbReference>
<feature type="domain" description="DNA methylase adenine-specific" evidence="8">
    <location>
        <begin position="180"/>
        <end position="364"/>
    </location>
</feature>
<protein>
    <recommendedName>
        <fullName evidence="2">site-specific DNA-methyltransferase (adenine-specific)</fullName>
        <ecNumber evidence="2">2.1.1.72</ecNumber>
    </recommendedName>
</protein>
<dbReference type="Gene3D" id="3.40.50.150">
    <property type="entry name" value="Vaccinia Virus protein VP39"/>
    <property type="match status" value="1"/>
</dbReference>
<accession>A0A1F6D6U8</accession>
<evidence type="ECO:0000256" key="6">
    <source>
        <dbReference type="ARBA" id="ARBA00022747"/>
    </source>
</evidence>
<comment type="similarity">
    <text evidence="1">Belongs to the N(4)/N(6)-methyltransferase family.</text>
</comment>
<dbReference type="InterPro" id="IPR022749">
    <property type="entry name" value="D12N6_MeTrfase_N"/>
</dbReference>
<dbReference type="GO" id="GO:0003677">
    <property type="term" value="F:DNA binding"/>
    <property type="evidence" value="ECO:0007669"/>
    <property type="project" value="InterPro"/>
</dbReference>
<keyword evidence="6" id="KW-0680">Restriction system</keyword>
<proteinExistence type="inferred from homology"/>
<dbReference type="Gene3D" id="1.20.1260.30">
    <property type="match status" value="1"/>
</dbReference>
<dbReference type="Pfam" id="PF02384">
    <property type="entry name" value="N6_Mtase"/>
    <property type="match status" value="1"/>
</dbReference>
<gene>
    <name evidence="10" type="ORF">A3F84_00160</name>
</gene>
<keyword evidence="3" id="KW-0489">Methyltransferase</keyword>
<dbReference type="GO" id="GO:0008170">
    <property type="term" value="F:N-methyltransferase activity"/>
    <property type="evidence" value="ECO:0007669"/>
    <property type="project" value="InterPro"/>
</dbReference>
<evidence type="ECO:0000256" key="3">
    <source>
        <dbReference type="ARBA" id="ARBA00022603"/>
    </source>
</evidence>
<evidence type="ECO:0000313" key="11">
    <source>
        <dbReference type="Proteomes" id="UP000178606"/>
    </source>
</evidence>
<feature type="domain" description="N6 adenine-specific DNA methyltransferase N-terminal" evidence="9">
    <location>
        <begin position="35"/>
        <end position="148"/>
    </location>
</feature>
<dbReference type="Proteomes" id="UP000178606">
    <property type="component" value="Unassembled WGS sequence"/>
</dbReference>
<dbReference type="GO" id="GO:0032259">
    <property type="term" value="P:methylation"/>
    <property type="evidence" value="ECO:0007669"/>
    <property type="project" value="UniProtKB-KW"/>
</dbReference>
<dbReference type="AlphaFoldDB" id="A0A1F6D6U8"/>
<dbReference type="GO" id="GO:0009307">
    <property type="term" value="P:DNA restriction-modification system"/>
    <property type="evidence" value="ECO:0007669"/>
    <property type="project" value="UniProtKB-KW"/>
</dbReference>
<sequence>MQMPTPAHKTVETTVKPFDEIVHERGSALLSFGPQLWSAADRLRGHLDAAEYKHIVLGLIFLRFLSTTDDVPLEQMAFVWKGEVVASNRKDGHRNGSSVELSSFAVPEESSWRFICGKAYTSSIGRTLDRAMEVLEQANPILAGALPKIFVRTGLAGSKLGELIGVISEIDFTDYNGSRADILGRVYEYFLGRFASTEGKRGGEFYTPPSIVRLLVETLEPFSGTVYDPCCGSGGLFIQSQRFIDEHGGNPGELRLFGQESNPGTWRLARMNMAIHGLKVNLGLKAADTFSEDLHSELRADYILANPPFNMSDWTSKPMLSDSRWKFGKPNSGNANFAWIQHMIQHLSPCGRAGFVMANGSLSVQSG</sequence>
<dbReference type="Pfam" id="PF12161">
    <property type="entry name" value="HsdM_N"/>
    <property type="match status" value="1"/>
</dbReference>
<evidence type="ECO:0000256" key="5">
    <source>
        <dbReference type="ARBA" id="ARBA00022691"/>
    </source>
</evidence>
<evidence type="ECO:0000259" key="8">
    <source>
        <dbReference type="Pfam" id="PF02384"/>
    </source>
</evidence>
<evidence type="ECO:0000313" key="10">
    <source>
        <dbReference type="EMBL" id="OGG57095.1"/>
    </source>
</evidence>
<dbReference type="InterPro" id="IPR003356">
    <property type="entry name" value="DNA_methylase_A-5"/>
</dbReference>
<dbReference type="EC" id="2.1.1.72" evidence="2"/>
<dbReference type="GO" id="GO:0009007">
    <property type="term" value="F:site-specific DNA-methyltransferase (adenine-specific) activity"/>
    <property type="evidence" value="ECO:0007669"/>
    <property type="project" value="UniProtKB-EC"/>
</dbReference>
<reference evidence="10 11" key="1">
    <citation type="journal article" date="2016" name="Nat. Commun.">
        <title>Thousands of microbial genomes shed light on interconnected biogeochemical processes in an aquifer system.</title>
        <authorList>
            <person name="Anantharaman K."/>
            <person name="Brown C.T."/>
            <person name="Hug L.A."/>
            <person name="Sharon I."/>
            <person name="Castelle C.J."/>
            <person name="Probst A.J."/>
            <person name="Thomas B.C."/>
            <person name="Singh A."/>
            <person name="Wilkins M.J."/>
            <person name="Karaoz U."/>
            <person name="Brodie E.L."/>
            <person name="Williams K.H."/>
            <person name="Hubbard S.S."/>
            <person name="Banfield J.F."/>
        </authorList>
    </citation>
    <scope>NUCLEOTIDE SEQUENCE [LARGE SCALE GENOMIC DNA]</scope>
    <source>
        <strain evidence="11">RIFCSPLOWO2_12_FULL_64_10</strain>
    </source>
</reference>
<evidence type="ECO:0000259" key="9">
    <source>
        <dbReference type="Pfam" id="PF12161"/>
    </source>
</evidence>
<dbReference type="InterPro" id="IPR029063">
    <property type="entry name" value="SAM-dependent_MTases_sf"/>
</dbReference>
<comment type="catalytic activity">
    <reaction evidence="7">
        <text>a 2'-deoxyadenosine in DNA + S-adenosyl-L-methionine = an N(6)-methyl-2'-deoxyadenosine in DNA + S-adenosyl-L-homocysteine + H(+)</text>
        <dbReference type="Rhea" id="RHEA:15197"/>
        <dbReference type="Rhea" id="RHEA-COMP:12418"/>
        <dbReference type="Rhea" id="RHEA-COMP:12419"/>
        <dbReference type="ChEBI" id="CHEBI:15378"/>
        <dbReference type="ChEBI" id="CHEBI:57856"/>
        <dbReference type="ChEBI" id="CHEBI:59789"/>
        <dbReference type="ChEBI" id="CHEBI:90615"/>
        <dbReference type="ChEBI" id="CHEBI:90616"/>
        <dbReference type="EC" id="2.1.1.72"/>
    </reaction>
</comment>
<keyword evidence="5" id="KW-0949">S-adenosyl-L-methionine</keyword>
<dbReference type="PANTHER" id="PTHR42998:SF1">
    <property type="entry name" value="TYPE I RESTRICTION ENZYME HINDI METHYLASE SUBUNIT"/>
    <property type="match status" value="1"/>
</dbReference>
<evidence type="ECO:0000256" key="7">
    <source>
        <dbReference type="ARBA" id="ARBA00047942"/>
    </source>
</evidence>
<evidence type="ECO:0000256" key="4">
    <source>
        <dbReference type="ARBA" id="ARBA00022679"/>
    </source>
</evidence>
<evidence type="ECO:0000256" key="2">
    <source>
        <dbReference type="ARBA" id="ARBA00011900"/>
    </source>
</evidence>
<dbReference type="EMBL" id="MFKF01000015">
    <property type="protein sequence ID" value="OGG57095.1"/>
    <property type="molecule type" value="Genomic_DNA"/>
</dbReference>